<proteinExistence type="predicted"/>
<name>A0A3B1BIJ8_9ZZZZ</name>
<reference evidence="1" key="1">
    <citation type="submission" date="2018-06" db="EMBL/GenBank/DDBJ databases">
        <authorList>
            <person name="Zhirakovskaya E."/>
        </authorList>
    </citation>
    <scope>NUCLEOTIDE SEQUENCE</scope>
</reference>
<dbReference type="EMBL" id="UOFW01000151">
    <property type="protein sequence ID" value="VAX06035.1"/>
    <property type="molecule type" value="Genomic_DNA"/>
</dbReference>
<sequence>MCFSETVSSTIGGALAVQHCFQRNYAALLPENL</sequence>
<dbReference type="AlphaFoldDB" id="A0A3B1BIJ8"/>
<accession>A0A3B1BIJ8</accession>
<organism evidence="1">
    <name type="scientific">hydrothermal vent metagenome</name>
    <dbReference type="NCBI Taxonomy" id="652676"/>
    <lineage>
        <taxon>unclassified sequences</taxon>
        <taxon>metagenomes</taxon>
        <taxon>ecological metagenomes</taxon>
    </lineage>
</organism>
<evidence type="ECO:0000313" key="1">
    <source>
        <dbReference type="EMBL" id="VAX06035.1"/>
    </source>
</evidence>
<gene>
    <name evidence="1" type="ORF">MNBD_ALPHA03-965</name>
</gene>
<protein>
    <submittedName>
        <fullName evidence="1">Uncharacterized protein</fullName>
    </submittedName>
</protein>